<dbReference type="OrthoDB" id="9795263at2"/>
<dbReference type="Proteomes" id="UP000321868">
    <property type="component" value="Unassembled WGS sequence"/>
</dbReference>
<dbReference type="RefSeq" id="WP_015605798.1">
    <property type="nucleotide sequence ID" value="NZ_BJYQ01000087.1"/>
</dbReference>
<feature type="coiled-coil region" evidence="3">
    <location>
        <begin position="4"/>
        <end position="31"/>
    </location>
</feature>
<evidence type="ECO:0000313" key="5">
    <source>
        <dbReference type="EMBL" id="KXT70823.1"/>
    </source>
</evidence>
<reference evidence="5 6" key="1">
    <citation type="submission" date="2016-01" db="EMBL/GenBank/DDBJ databases">
        <title>Highly variable Streptococcus oralis are common among viridans streptococci isolated from primates.</title>
        <authorList>
            <person name="Denapaite D."/>
            <person name="Rieger M."/>
            <person name="Koendgen S."/>
            <person name="Brueckner R."/>
            <person name="Ochigava I."/>
            <person name="Kappeler P."/>
            <person name="Maetz-Rensing K."/>
            <person name="Leendertz F."/>
            <person name="Hakenbeck R."/>
        </authorList>
    </citation>
    <scope>NUCLEOTIDE SEQUENCE [LARGE SCALE GENOMIC DNA]</scope>
    <source>
        <strain evidence="5 6">DD08</strain>
    </source>
</reference>
<dbReference type="GO" id="GO:0043590">
    <property type="term" value="C:bacterial nucleoid"/>
    <property type="evidence" value="ECO:0007669"/>
    <property type="project" value="UniProtKB-UniRule"/>
</dbReference>
<keyword evidence="3" id="KW-0175">Coiled coil</keyword>
<organism evidence="5 6">
    <name type="scientific">Streptococcus cristatus</name>
    <dbReference type="NCBI Taxonomy" id="45634"/>
    <lineage>
        <taxon>Bacteria</taxon>
        <taxon>Bacillati</taxon>
        <taxon>Bacillota</taxon>
        <taxon>Bacilli</taxon>
        <taxon>Lactobacillales</taxon>
        <taxon>Streptococcaceae</taxon>
        <taxon>Streptococcus</taxon>
    </lineage>
</organism>
<evidence type="ECO:0000313" key="4">
    <source>
        <dbReference type="EMBL" id="GEN97591.1"/>
    </source>
</evidence>
<dbReference type="HAMAP" id="MF_00274">
    <property type="entry name" value="DNA_YbaB_EbfC"/>
    <property type="match status" value="1"/>
</dbReference>
<dbReference type="STRING" id="45634.SCRDD08_00417"/>
<dbReference type="Proteomes" id="UP000070377">
    <property type="component" value="Unassembled WGS sequence"/>
</dbReference>
<dbReference type="SUPFAM" id="SSF82607">
    <property type="entry name" value="YbaB-like"/>
    <property type="match status" value="1"/>
</dbReference>
<sequence length="99" mass="10852">MMNMQNMMKQAQKLKKEMDIAQAELAATEFVGKSSQDLVVATLTGDKKVVKIDFQPAIVDPEDMETLSDLTSQAINAAIDQINEVAKQKLSAFQSGLSF</sequence>
<reference evidence="4 7" key="2">
    <citation type="submission" date="2019-07" db="EMBL/GenBank/DDBJ databases">
        <title>Whole genome shotgun sequence of Streptococcus oligofermentans NBRC 106105.</title>
        <authorList>
            <person name="Hosoyama A."/>
            <person name="Uohara A."/>
            <person name="Ohji S."/>
            <person name="Ichikawa N."/>
        </authorList>
    </citation>
    <scope>NUCLEOTIDE SEQUENCE [LARGE SCALE GENOMIC DNA]</scope>
    <source>
        <strain evidence="4 7">NBRC 106105</strain>
    </source>
</reference>
<accession>A0A139N4H1</accession>
<comment type="caution">
    <text evidence="5">The sequence shown here is derived from an EMBL/GenBank/DDBJ whole genome shotgun (WGS) entry which is preliminary data.</text>
</comment>
<comment type="function">
    <text evidence="2">Binds to DNA and alters its conformation. May be involved in regulation of gene expression, nucleoid organization and DNA protection.</text>
</comment>
<dbReference type="GO" id="GO:0003677">
    <property type="term" value="F:DNA binding"/>
    <property type="evidence" value="ECO:0007669"/>
    <property type="project" value="UniProtKB-UniRule"/>
</dbReference>
<dbReference type="GO" id="GO:0005829">
    <property type="term" value="C:cytosol"/>
    <property type="evidence" value="ECO:0007669"/>
    <property type="project" value="TreeGrafter"/>
</dbReference>
<keyword evidence="2" id="KW-0963">Cytoplasm</keyword>
<comment type="subcellular location">
    <subcellularLocation>
        <location evidence="2">Cytoplasm</location>
        <location evidence="2">Nucleoid</location>
    </subcellularLocation>
</comment>
<dbReference type="EMBL" id="LQRD01000019">
    <property type="protein sequence ID" value="KXT70823.1"/>
    <property type="molecule type" value="Genomic_DNA"/>
</dbReference>
<proteinExistence type="inferred from homology"/>
<dbReference type="NCBIfam" id="TIGR00103">
    <property type="entry name" value="DNA_YbaB_EbfC"/>
    <property type="match status" value="1"/>
</dbReference>
<dbReference type="InterPro" id="IPR036894">
    <property type="entry name" value="YbaB-like_sf"/>
</dbReference>
<evidence type="ECO:0000313" key="6">
    <source>
        <dbReference type="Proteomes" id="UP000070377"/>
    </source>
</evidence>
<comment type="subunit">
    <text evidence="2">Homodimer.</text>
</comment>
<dbReference type="InterPro" id="IPR004401">
    <property type="entry name" value="YbaB/EbfC"/>
</dbReference>
<comment type="similarity">
    <text evidence="2">Belongs to the YbaB/EbfC family.</text>
</comment>
<evidence type="ECO:0000256" key="3">
    <source>
        <dbReference type="SAM" id="Coils"/>
    </source>
</evidence>
<evidence type="ECO:0000313" key="7">
    <source>
        <dbReference type="Proteomes" id="UP000321868"/>
    </source>
</evidence>
<name>A0A139N4H1_STRCR</name>
<dbReference type="PIRSF" id="PIRSF004555">
    <property type="entry name" value="UCP004555"/>
    <property type="match status" value="1"/>
</dbReference>
<dbReference type="Gene3D" id="3.30.1310.10">
    <property type="entry name" value="Nucleoid-associated protein YbaB-like domain"/>
    <property type="match status" value="1"/>
</dbReference>
<protein>
    <recommendedName>
        <fullName evidence="2">Nucleoid-associated protein SCRDD08_00417</fullName>
    </recommendedName>
</protein>
<dbReference type="Pfam" id="PF02575">
    <property type="entry name" value="YbaB_DNA_bd"/>
    <property type="match status" value="1"/>
</dbReference>
<evidence type="ECO:0000256" key="2">
    <source>
        <dbReference type="HAMAP-Rule" id="MF_00274"/>
    </source>
</evidence>
<dbReference type="PANTHER" id="PTHR33449">
    <property type="entry name" value="NUCLEOID-ASSOCIATED PROTEIN YBAB"/>
    <property type="match status" value="1"/>
</dbReference>
<keyword evidence="1 2" id="KW-0238">DNA-binding</keyword>
<evidence type="ECO:0000256" key="1">
    <source>
        <dbReference type="ARBA" id="ARBA00023125"/>
    </source>
</evidence>
<dbReference type="PATRIC" id="fig|45634.12.peg.433"/>
<dbReference type="PANTHER" id="PTHR33449:SF1">
    <property type="entry name" value="NUCLEOID-ASSOCIATED PROTEIN YBAB"/>
    <property type="match status" value="1"/>
</dbReference>
<dbReference type="EMBL" id="BJYQ01000087">
    <property type="protein sequence ID" value="GEN97591.1"/>
    <property type="molecule type" value="Genomic_DNA"/>
</dbReference>
<dbReference type="AlphaFoldDB" id="A0A139N4H1"/>
<gene>
    <name evidence="5" type="ORF">SCRDD08_00417</name>
    <name evidence="4" type="ORF">SOL01_14650</name>
</gene>